<dbReference type="InterPro" id="IPR025407">
    <property type="entry name" value="DUF4133"/>
</dbReference>
<dbReference type="RefSeq" id="WP_137344284.1">
    <property type="nucleotide sequence ID" value="NZ_SZVO01000026.1"/>
</dbReference>
<dbReference type="Proteomes" id="UP000304900">
    <property type="component" value="Unassembled WGS sequence"/>
</dbReference>
<dbReference type="EMBL" id="SZVO01000026">
    <property type="protein sequence ID" value="TKT86010.1"/>
    <property type="molecule type" value="Genomic_DNA"/>
</dbReference>
<evidence type="ECO:0000256" key="1">
    <source>
        <dbReference type="SAM" id="Phobius"/>
    </source>
</evidence>
<keyword evidence="1" id="KW-1133">Transmembrane helix</keyword>
<sequence length="110" mass="12261">MANSTYQINKGINKSIVFKGLRAQYIWYMGAGMFALLILYAVMYMVKVNTYICLGITLCLGAAMIMGIYHLSATYGEHGLTKALAKRSVPMVLKSRSRKVFKSGRKTDAH</sequence>
<keyword evidence="3" id="KW-1185">Reference proteome</keyword>
<gene>
    <name evidence="2" type="ORF">FDK13_32955</name>
</gene>
<proteinExistence type="predicted"/>
<feature type="transmembrane region" description="Helical" evidence="1">
    <location>
        <begin position="25"/>
        <end position="44"/>
    </location>
</feature>
<evidence type="ECO:0000313" key="3">
    <source>
        <dbReference type="Proteomes" id="UP000304900"/>
    </source>
</evidence>
<evidence type="ECO:0000313" key="2">
    <source>
        <dbReference type="EMBL" id="TKT86010.1"/>
    </source>
</evidence>
<protein>
    <submittedName>
        <fullName evidence="2">DUF4133 domain-containing protein</fullName>
    </submittedName>
</protein>
<reference evidence="2 3" key="1">
    <citation type="submission" date="2019-05" db="EMBL/GenBank/DDBJ databases">
        <title>Dyadobacter AR-3-8 sp. nov., isolated from arctic soil.</title>
        <authorList>
            <person name="Chaudhary D.K."/>
        </authorList>
    </citation>
    <scope>NUCLEOTIDE SEQUENCE [LARGE SCALE GENOMIC DNA]</scope>
    <source>
        <strain evidence="2 3">AR-3-8</strain>
    </source>
</reference>
<dbReference type="AlphaFoldDB" id="A0A4U6CNN0"/>
<keyword evidence="1" id="KW-0472">Membrane</keyword>
<dbReference type="OrthoDB" id="1273979at2"/>
<dbReference type="Pfam" id="PF13571">
    <property type="entry name" value="DUF4133"/>
    <property type="match status" value="1"/>
</dbReference>
<name>A0A4U6CNN0_9BACT</name>
<organism evidence="2 3">
    <name type="scientific">Dyadobacter frigoris</name>
    <dbReference type="NCBI Taxonomy" id="2576211"/>
    <lineage>
        <taxon>Bacteria</taxon>
        <taxon>Pseudomonadati</taxon>
        <taxon>Bacteroidota</taxon>
        <taxon>Cytophagia</taxon>
        <taxon>Cytophagales</taxon>
        <taxon>Spirosomataceae</taxon>
        <taxon>Dyadobacter</taxon>
    </lineage>
</organism>
<feature type="transmembrane region" description="Helical" evidence="1">
    <location>
        <begin position="51"/>
        <end position="71"/>
    </location>
</feature>
<keyword evidence="1" id="KW-0812">Transmembrane</keyword>
<comment type="caution">
    <text evidence="2">The sequence shown here is derived from an EMBL/GenBank/DDBJ whole genome shotgun (WGS) entry which is preliminary data.</text>
</comment>
<accession>A0A4U6CNN0</accession>